<organism evidence="6">
    <name type="scientific">Chlamydomonas euryale</name>
    <dbReference type="NCBI Taxonomy" id="1486919"/>
    <lineage>
        <taxon>Eukaryota</taxon>
        <taxon>Viridiplantae</taxon>
        <taxon>Chlorophyta</taxon>
        <taxon>core chlorophytes</taxon>
        <taxon>Chlorophyceae</taxon>
        <taxon>CS clade</taxon>
        <taxon>Chlamydomonadales</taxon>
        <taxon>Chlamydomonadaceae</taxon>
        <taxon>Chlamydomonas</taxon>
    </lineage>
</organism>
<dbReference type="Pfam" id="PF01472">
    <property type="entry name" value="PUA"/>
    <property type="match status" value="1"/>
</dbReference>
<dbReference type="InterPro" id="IPR004802">
    <property type="entry name" value="tRNA_PsdUridine_synth_B_fam"/>
</dbReference>
<dbReference type="NCBIfam" id="TIGR00425">
    <property type="entry name" value="CBF5"/>
    <property type="match status" value="1"/>
</dbReference>
<sequence length="509" mass="55444">MGKDKSAKKAAKPSDDDAANGDGVAAAQRATDFKIQPEAIVPKLDTSNWPLLLKNYDKLNVRTGHYTPIPAGHTPLRRTLKEYLAYGCVNLDKPANPSSHEVVAWIKRMLRVEKTGHSGTLDPKVTGNLIVCIDRATRLVKAQQSAGKEYVCIARFHGKVEGGAATVTKALETLTGALFQRPPLISAVKRQLRIRNIYQTKLHQYDEDRHLAVFWVSCEAGTYVRTLCVHLGLLLGVGGHMQELRRVRSGILGERDNMVTMHDLLDAQWMYDNFKDETYLRRVVMPLEVLLTGFKRVVVKDSAVNAICFGAKLMVPGLLRFESGIDVDDEVVIMTTKGEAIAVGIAQMTTAVMATVDHGCVAKIKRVIMERDTYPRRWGLGPYATLKKKLITEGKLDKHGRPNEATPKEYLRSLPDLAVVGGGGASTPAPAATPVAAAAPAAEDSDDAMDADAGTAEKKKKKRERSPAADAAASADKAAKKAAKKAEKEAKKSAKKEKKEKKDSSDSSE</sequence>
<dbReference type="SMART" id="SM00359">
    <property type="entry name" value="PUA"/>
    <property type="match status" value="1"/>
</dbReference>
<comment type="similarity">
    <text evidence="1">Belongs to the pseudouridine synthase TruB family.</text>
</comment>
<dbReference type="GO" id="GO:0031429">
    <property type="term" value="C:box H/ACA snoRNP complex"/>
    <property type="evidence" value="ECO:0007669"/>
    <property type="project" value="TreeGrafter"/>
</dbReference>
<dbReference type="InterPro" id="IPR002501">
    <property type="entry name" value="PsdUridine_synth_N"/>
</dbReference>
<dbReference type="PANTHER" id="PTHR23127:SF0">
    <property type="entry name" value="H_ACA RIBONUCLEOPROTEIN COMPLEX SUBUNIT DKC1"/>
    <property type="match status" value="1"/>
</dbReference>
<dbReference type="FunFam" id="3.30.2350.10:FF:000001">
    <property type="entry name" value="H/ACA ribonucleoprotein complex subunit CBF5"/>
    <property type="match status" value="1"/>
</dbReference>
<dbReference type="Pfam" id="PF01509">
    <property type="entry name" value="TruB_N"/>
    <property type="match status" value="1"/>
</dbReference>
<dbReference type="SUPFAM" id="SSF55120">
    <property type="entry name" value="Pseudouridine synthase"/>
    <property type="match status" value="1"/>
</dbReference>
<evidence type="ECO:0000256" key="1">
    <source>
        <dbReference type="ARBA" id="ARBA00008999"/>
    </source>
</evidence>
<feature type="compositionally biased region" description="Basic and acidic residues" evidence="3">
    <location>
        <begin position="500"/>
        <end position="509"/>
    </location>
</feature>
<evidence type="ECO:0000256" key="2">
    <source>
        <dbReference type="ARBA" id="ARBA00023235"/>
    </source>
</evidence>
<dbReference type="Pfam" id="PF16198">
    <property type="entry name" value="TruB_C_2"/>
    <property type="match status" value="1"/>
</dbReference>
<feature type="domain" description="Dyskerin-like" evidence="5">
    <location>
        <begin position="45"/>
        <end position="103"/>
    </location>
</feature>
<dbReference type="GO" id="GO:0031120">
    <property type="term" value="P:snRNA pseudouridine synthesis"/>
    <property type="evidence" value="ECO:0007669"/>
    <property type="project" value="TreeGrafter"/>
</dbReference>
<evidence type="ECO:0000313" key="6">
    <source>
        <dbReference type="EMBL" id="CAD8300738.1"/>
    </source>
</evidence>
<dbReference type="InterPro" id="IPR015947">
    <property type="entry name" value="PUA-like_sf"/>
</dbReference>
<dbReference type="PANTHER" id="PTHR23127">
    <property type="entry name" value="CENTROMERE/MICROTUBULE BINDING PROTEIN CBF5"/>
    <property type="match status" value="1"/>
</dbReference>
<evidence type="ECO:0008006" key="7">
    <source>
        <dbReference type="Google" id="ProtNLM"/>
    </source>
</evidence>
<reference evidence="6" key="1">
    <citation type="submission" date="2021-01" db="EMBL/GenBank/DDBJ databases">
        <authorList>
            <person name="Corre E."/>
            <person name="Pelletier E."/>
            <person name="Niang G."/>
            <person name="Scheremetjew M."/>
            <person name="Finn R."/>
            <person name="Kale V."/>
            <person name="Holt S."/>
            <person name="Cochrane G."/>
            <person name="Meng A."/>
            <person name="Brown T."/>
            <person name="Cohen L."/>
        </authorList>
    </citation>
    <scope>NUCLEOTIDE SEQUENCE</scope>
    <source>
        <strain evidence="6">CCMP219</strain>
    </source>
</reference>
<feature type="domain" description="PUA" evidence="4">
    <location>
        <begin position="295"/>
        <end position="369"/>
    </location>
</feature>
<evidence type="ECO:0000259" key="4">
    <source>
        <dbReference type="SMART" id="SM00359"/>
    </source>
</evidence>
<dbReference type="NCBIfam" id="TIGR00451">
    <property type="entry name" value="unchar_dom_2"/>
    <property type="match status" value="1"/>
</dbReference>
<dbReference type="InterPro" id="IPR020103">
    <property type="entry name" value="PsdUridine_synth_cat_dom_sf"/>
</dbReference>
<name>A0A7R9Z235_9CHLO</name>
<dbReference type="Gene3D" id="2.30.130.10">
    <property type="entry name" value="PUA domain"/>
    <property type="match status" value="1"/>
</dbReference>
<accession>A0A7R9Z235</accession>
<dbReference type="GO" id="GO:0009982">
    <property type="term" value="F:pseudouridine synthase activity"/>
    <property type="evidence" value="ECO:0007669"/>
    <property type="project" value="InterPro"/>
</dbReference>
<evidence type="ECO:0000256" key="3">
    <source>
        <dbReference type="SAM" id="MobiDB-lite"/>
    </source>
</evidence>
<dbReference type="Pfam" id="PF08068">
    <property type="entry name" value="DKCLD"/>
    <property type="match status" value="1"/>
</dbReference>
<proteinExistence type="inferred from homology"/>
<dbReference type="CDD" id="cd21148">
    <property type="entry name" value="PUA_Cbf5"/>
    <property type="match status" value="1"/>
</dbReference>
<dbReference type="SMART" id="SM01136">
    <property type="entry name" value="DKCLD"/>
    <property type="match status" value="1"/>
</dbReference>
<gene>
    <name evidence="6" type="ORF">CEUR00632_LOCUS15715</name>
</gene>
<dbReference type="InterPro" id="IPR036974">
    <property type="entry name" value="PUA_sf"/>
</dbReference>
<feature type="region of interest" description="Disordered" evidence="3">
    <location>
        <begin position="1"/>
        <end position="25"/>
    </location>
</feature>
<feature type="compositionally biased region" description="Basic and acidic residues" evidence="3">
    <location>
        <begin position="1"/>
        <end position="15"/>
    </location>
</feature>
<dbReference type="Gene3D" id="3.30.2350.10">
    <property type="entry name" value="Pseudouridine synthase"/>
    <property type="match status" value="1"/>
</dbReference>
<dbReference type="InterPro" id="IPR032819">
    <property type="entry name" value="TruB_C"/>
</dbReference>
<dbReference type="GO" id="GO:0031118">
    <property type="term" value="P:rRNA pseudouridine synthesis"/>
    <property type="evidence" value="ECO:0007669"/>
    <property type="project" value="TreeGrafter"/>
</dbReference>
<dbReference type="GO" id="GO:0000495">
    <property type="term" value="P:box H/ACA sno(s)RNA 3'-end processing"/>
    <property type="evidence" value="ECO:0007669"/>
    <property type="project" value="TreeGrafter"/>
</dbReference>
<dbReference type="CDD" id="cd02572">
    <property type="entry name" value="PseudoU_synth_hDyskerin"/>
    <property type="match status" value="1"/>
</dbReference>
<dbReference type="SUPFAM" id="SSF88697">
    <property type="entry name" value="PUA domain-like"/>
    <property type="match status" value="1"/>
</dbReference>
<dbReference type="NCBIfam" id="NF003280">
    <property type="entry name" value="PRK04270.1"/>
    <property type="match status" value="1"/>
</dbReference>
<keyword evidence="2" id="KW-0413">Isomerase</keyword>
<dbReference type="InterPro" id="IPR002478">
    <property type="entry name" value="PUA"/>
</dbReference>
<dbReference type="InterPro" id="IPR012960">
    <property type="entry name" value="Dyskerin-like"/>
</dbReference>
<dbReference type="InterPro" id="IPR004521">
    <property type="entry name" value="Uncharacterised_CHP00451"/>
</dbReference>
<dbReference type="PROSITE" id="PS50890">
    <property type="entry name" value="PUA"/>
    <property type="match status" value="1"/>
</dbReference>
<dbReference type="AlphaFoldDB" id="A0A7R9Z235"/>
<evidence type="ECO:0000259" key="5">
    <source>
        <dbReference type="SMART" id="SM01136"/>
    </source>
</evidence>
<dbReference type="EMBL" id="HBEC01033823">
    <property type="protein sequence ID" value="CAD8300738.1"/>
    <property type="molecule type" value="Transcribed_RNA"/>
</dbReference>
<dbReference type="GO" id="GO:0003723">
    <property type="term" value="F:RNA binding"/>
    <property type="evidence" value="ECO:0007669"/>
    <property type="project" value="InterPro"/>
</dbReference>
<protein>
    <recommendedName>
        <fullName evidence="7">PUA domain-containing protein</fullName>
    </recommendedName>
</protein>
<dbReference type="GO" id="GO:1990481">
    <property type="term" value="P:mRNA pseudouridine synthesis"/>
    <property type="evidence" value="ECO:0007669"/>
    <property type="project" value="TreeGrafter"/>
</dbReference>
<feature type="compositionally biased region" description="Low complexity" evidence="3">
    <location>
        <begin position="426"/>
        <end position="442"/>
    </location>
</feature>
<feature type="region of interest" description="Disordered" evidence="3">
    <location>
        <begin position="421"/>
        <end position="509"/>
    </location>
</feature>